<feature type="domain" description="Response regulatory" evidence="4">
    <location>
        <begin position="24"/>
        <end position="140"/>
    </location>
</feature>
<dbReference type="CDD" id="cd06170">
    <property type="entry name" value="LuxR_C_like"/>
    <property type="match status" value="1"/>
</dbReference>
<evidence type="ECO:0000313" key="5">
    <source>
        <dbReference type="EMBL" id="MCO1656421.1"/>
    </source>
</evidence>
<dbReference type="PROSITE" id="PS50110">
    <property type="entry name" value="RESPONSE_REGULATORY"/>
    <property type="match status" value="1"/>
</dbReference>
<dbReference type="Gene3D" id="3.40.50.2300">
    <property type="match status" value="1"/>
</dbReference>
<dbReference type="SUPFAM" id="SSF52172">
    <property type="entry name" value="CheY-like"/>
    <property type="match status" value="1"/>
</dbReference>
<dbReference type="PANTHER" id="PTHR43214:SF42">
    <property type="entry name" value="TRANSCRIPTIONAL REGULATORY PROTEIN DESR"/>
    <property type="match status" value="1"/>
</dbReference>
<reference evidence="5" key="1">
    <citation type="submission" date="2021-04" db="EMBL/GenBank/DDBJ databases">
        <title>Pseudonocardia sp. nov., isolated from sandy soil of mangrove forest.</title>
        <authorList>
            <person name="Zan Z."/>
            <person name="Huang R."/>
            <person name="Liu W."/>
        </authorList>
    </citation>
    <scope>NUCLEOTIDE SEQUENCE</scope>
    <source>
        <strain evidence="5">S2-4</strain>
    </source>
</reference>
<evidence type="ECO:0000256" key="1">
    <source>
        <dbReference type="ARBA" id="ARBA00023125"/>
    </source>
</evidence>
<keyword evidence="2" id="KW-0597">Phosphoprotein</keyword>
<gene>
    <name evidence="5" type="ORF">KDL28_15270</name>
</gene>
<dbReference type="SUPFAM" id="SSF46894">
    <property type="entry name" value="C-terminal effector domain of the bipartite response regulators"/>
    <property type="match status" value="1"/>
</dbReference>
<dbReference type="Proteomes" id="UP001165283">
    <property type="component" value="Unassembled WGS sequence"/>
</dbReference>
<dbReference type="InterPro" id="IPR000792">
    <property type="entry name" value="Tscrpt_reg_LuxR_C"/>
</dbReference>
<protein>
    <submittedName>
        <fullName evidence="5">Response regulator transcription factor</fullName>
    </submittedName>
</protein>
<evidence type="ECO:0000259" key="3">
    <source>
        <dbReference type="PROSITE" id="PS50043"/>
    </source>
</evidence>
<dbReference type="PRINTS" id="PR00038">
    <property type="entry name" value="HTHLUXR"/>
</dbReference>
<evidence type="ECO:0000256" key="2">
    <source>
        <dbReference type="PROSITE-ProRule" id="PRU00169"/>
    </source>
</evidence>
<dbReference type="InterPro" id="IPR011006">
    <property type="entry name" value="CheY-like_superfamily"/>
</dbReference>
<dbReference type="Pfam" id="PF00196">
    <property type="entry name" value="GerE"/>
    <property type="match status" value="1"/>
</dbReference>
<feature type="modified residue" description="4-aspartylphosphate" evidence="2">
    <location>
        <position position="75"/>
    </location>
</feature>
<feature type="domain" description="HTH luxR-type" evidence="3">
    <location>
        <begin position="155"/>
        <end position="220"/>
    </location>
</feature>
<dbReference type="SMART" id="SM00421">
    <property type="entry name" value="HTH_LUXR"/>
    <property type="match status" value="1"/>
</dbReference>
<keyword evidence="1" id="KW-0238">DNA-binding</keyword>
<dbReference type="PROSITE" id="PS00622">
    <property type="entry name" value="HTH_LUXR_1"/>
    <property type="match status" value="1"/>
</dbReference>
<organism evidence="5 6">
    <name type="scientific">Pseudonocardia humida</name>
    <dbReference type="NCBI Taxonomy" id="2800819"/>
    <lineage>
        <taxon>Bacteria</taxon>
        <taxon>Bacillati</taxon>
        <taxon>Actinomycetota</taxon>
        <taxon>Actinomycetes</taxon>
        <taxon>Pseudonocardiales</taxon>
        <taxon>Pseudonocardiaceae</taxon>
        <taxon>Pseudonocardia</taxon>
    </lineage>
</organism>
<evidence type="ECO:0000259" key="4">
    <source>
        <dbReference type="PROSITE" id="PS50110"/>
    </source>
</evidence>
<dbReference type="Pfam" id="PF00072">
    <property type="entry name" value="Response_reg"/>
    <property type="match status" value="1"/>
</dbReference>
<dbReference type="PROSITE" id="PS50043">
    <property type="entry name" value="HTH_LUXR_2"/>
    <property type="match status" value="1"/>
</dbReference>
<dbReference type="InterPro" id="IPR016032">
    <property type="entry name" value="Sig_transdc_resp-reg_C-effctor"/>
</dbReference>
<name>A0ABT1A0D0_9PSEU</name>
<dbReference type="InterPro" id="IPR001789">
    <property type="entry name" value="Sig_transdc_resp-reg_receiver"/>
</dbReference>
<dbReference type="PANTHER" id="PTHR43214">
    <property type="entry name" value="TWO-COMPONENT RESPONSE REGULATOR"/>
    <property type="match status" value="1"/>
</dbReference>
<proteinExistence type="predicted"/>
<sequence>MSLDSDQAAVIVVRAGLREVRVIRVLIAEDVRILRDTLVAVLQLEPDLDVVAAAARGDEIVPAALEHRPDVAVLDIDLPGGDGISAAAELHHRLPQCRTLMLTGLGKPGTLRRALSAKVGGFLVKDAPADQLIDAVRRVAAGERVVDPQLALAALELADNPLSPREAEILTRHAAGEPAAEIAAQLHLSYGTVRNYLASAVTKLGARNRVDAARIAADAGWL</sequence>
<evidence type="ECO:0000313" key="6">
    <source>
        <dbReference type="Proteomes" id="UP001165283"/>
    </source>
</evidence>
<dbReference type="InterPro" id="IPR039420">
    <property type="entry name" value="WalR-like"/>
</dbReference>
<keyword evidence="6" id="KW-1185">Reference proteome</keyword>
<comment type="caution">
    <text evidence="5">The sequence shown here is derived from an EMBL/GenBank/DDBJ whole genome shotgun (WGS) entry which is preliminary data.</text>
</comment>
<accession>A0ABT1A0D0</accession>
<dbReference type="EMBL" id="JAGSOV010000034">
    <property type="protein sequence ID" value="MCO1656421.1"/>
    <property type="molecule type" value="Genomic_DNA"/>
</dbReference>
<dbReference type="SMART" id="SM00448">
    <property type="entry name" value="REC"/>
    <property type="match status" value="1"/>
</dbReference>